<evidence type="ECO:0000259" key="3">
    <source>
        <dbReference type="Pfam" id="PF00586"/>
    </source>
</evidence>
<protein>
    <submittedName>
        <fullName evidence="5">AIR synthase family protein</fullName>
    </submittedName>
</protein>
<organism evidence="5 6">
    <name type="scientific">Halolamina salina</name>
    <dbReference type="NCBI Taxonomy" id="1220023"/>
    <lineage>
        <taxon>Archaea</taxon>
        <taxon>Methanobacteriati</taxon>
        <taxon>Methanobacteriota</taxon>
        <taxon>Stenosarchaea group</taxon>
        <taxon>Halobacteria</taxon>
        <taxon>Halobacteriales</taxon>
        <taxon>Haloferacaceae</taxon>
    </lineage>
</organism>
<dbReference type="InterPro" id="IPR036676">
    <property type="entry name" value="PurM-like_C_sf"/>
</dbReference>
<dbReference type="SUPFAM" id="SSF55326">
    <property type="entry name" value="PurM N-terminal domain-like"/>
    <property type="match status" value="1"/>
</dbReference>
<dbReference type="PANTHER" id="PTHR30303:SF4">
    <property type="entry name" value="HYDROGENASE EXPRESSION_FORMATION PROTEIN HYPE"/>
    <property type="match status" value="1"/>
</dbReference>
<dbReference type="Gene3D" id="3.90.650.10">
    <property type="entry name" value="PurM-like C-terminal domain"/>
    <property type="match status" value="1"/>
</dbReference>
<dbReference type="Proteomes" id="UP001597111">
    <property type="component" value="Unassembled WGS sequence"/>
</dbReference>
<dbReference type="PIRSF" id="PIRSF005644">
    <property type="entry name" value="Hdrgns_mtr_HypE"/>
    <property type="match status" value="1"/>
</dbReference>
<dbReference type="InterPro" id="IPR011854">
    <property type="entry name" value="HypE"/>
</dbReference>
<evidence type="ECO:0000313" key="5">
    <source>
        <dbReference type="EMBL" id="MFD1525645.1"/>
    </source>
</evidence>
<evidence type="ECO:0000313" key="6">
    <source>
        <dbReference type="Proteomes" id="UP001597111"/>
    </source>
</evidence>
<dbReference type="Gene3D" id="3.30.1330.10">
    <property type="entry name" value="PurM-like, N-terminal domain"/>
    <property type="match status" value="1"/>
</dbReference>
<name>A0ABD6B4X5_9EURY</name>
<dbReference type="InterPro" id="IPR036921">
    <property type="entry name" value="PurM-like_N_sf"/>
</dbReference>
<dbReference type="InterPro" id="IPR016188">
    <property type="entry name" value="PurM-like_N"/>
</dbReference>
<gene>
    <name evidence="5" type="ORF">ACFR9S_04905</name>
</gene>
<feature type="domain" description="PurM-like C-terminal" evidence="4">
    <location>
        <begin position="157"/>
        <end position="315"/>
    </location>
</feature>
<dbReference type="CDD" id="cd06061">
    <property type="entry name" value="PurM-like1"/>
    <property type="match status" value="1"/>
</dbReference>
<feature type="compositionally biased region" description="Basic and acidic residues" evidence="2">
    <location>
        <begin position="317"/>
        <end position="328"/>
    </location>
</feature>
<dbReference type="SUPFAM" id="SSF56042">
    <property type="entry name" value="PurM C-terminal domain-like"/>
    <property type="match status" value="1"/>
</dbReference>
<dbReference type="Pfam" id="PF02769">
    <property type="entry name" value="AIRS_C"/>
    <property type="match status" value="1"/>
</dbReference>
<feature type="region of interest" description="Disordered" evidence="2">
    <location>
        <begin position="317"/>
        <end position="339"/>
    </location>
</feature>
<sequence length="339" mass="35131">MTDRGKIDRRFFAERIAPRLGAERDDVALGPTAGVDFGLLDLDGTGLAVATDPISVLPALGFERAGRFAVHIALSDVAVAGVLPSHLAISFSLPESITDEGFDALWGAIHEECRDLGISVLTGHTARYPGAEFPWLGPATAMGVCDPGAVVRPDGARPGDRLLVTRGPAVETAGLFASLYPEELGERGLDPETVADAAAGLDEARLVRDAVAAAEGGEVSAMHDATEGGLLGAFCEMAGSAGVRFEIGHEAAPMRSGVEAVCDALGIDPWKATSSGTLVLAVAPEDADAVRAAIERRGTPVAEVGKVVAGSGVRFRGEEWTEPPRDPSWDAYAELAGEE</sequence>
<proteinExistence type="inferred from homology"/>
<keyword evidence="6" id="KW-1185">Reference proteome</keyword>
<dbReference type="Pfam" id="PF00586">
    <property type="entry name" value="AIRS"/>
    <property type="match status" value="1"/>
</dbReference>
<dbReference type="RefSeq" id="WP_379818184.1">
    <property type="nucleotide sequence ID" value="NZ_JBHUDH010000039.1"/>
</dbReference>
<evidence type="ECO:0000256" key="2">
    <source>
        <dbReference type="SAM" id="MobiDB-lite"/>
    </source>
</evidence>
<reference evidence="5 6" key="1">
    <citation type="journal article" date="2019" name="Int. J. Syst. Evol. Microbiol.">
        <title>The Global Catalogue of Microorganisms (GCM) 10K type strain sequencing project: providing services to taxonomists for standard genome sequencing and annotation.</title>
        <authorList>
            <consortium name="The Broad Institute Genomics Platform"/>
            <consortium name="The Broad Institute Genome Sequencing Center for Infectious Disease"/>
            <person name="Wu L."/>
            <person name="Ma J."/>
        </authorList>
    </citation>
    <scope>NUCLEOTIDE SEQUENCE [LARGE SCALE GENOMIC DNA]</scope>
    <source>
        <strain evidence="5 6">CGMCC 1.12285</strain>
    </source>
</reference>
<dbReference type="AlphaFoldDB" id="A0ABD6B4X5"/>
<evidence type="ECO:0000256" key="1">
    <source>
        <dbReference type="ARBA" id="ARBA00006243"/>
    </source>
</evidence>
<feature type="domain" description="PurM-like N-terminal" evidence="3">
    <location>
        <begin position="36"/>
        <end position="130"/>
    </location>
</feature>
<dbReference type="EMBL" id="JBHUDH010000039">
    <property type="protein sequence ID" value="MFD1525645.1"/>
    <property type="molecule type" value="Genomic_DNA"/>
</dbReference>
<comment type="caution">
    <text evidence="5">The sequence shown here is derived from an EMBL/GenBank/DDBJ whole genome shotgun (WGS) entry which is preliminary data.</text>
</comment>
<accession>A0ABD6B4X5</accession>
<dbReference type="PANTHER" id="PTHR30303">
    <property type="entry name" value="HYDROGENASE ISOENZYMES FORMATION PROTEIN HYPE"/>
    <property type="match status" value="1"/>
</dbReference>
<evidence type="ECO:0000259" key="4">
    <source>
        <dbReference type="Pfam" id="PF02769"/>
    </source>
</evidence>
<comment type="similarity">
    <text evidence="1">Belongs to the HypE family.</text>
</comment>
<dbReference type="InterPro" id="IPR010918">
    <property type="entry name" value="PurM-like_C_dom"/>
</dbReference>